<dbReference type="InterPro" id="IPR051200">
    <property type="entry name" value="Host-pathogen_enzymatic-act"/>
</dbReference>
<feature type="compositionally biased region" description="Polar residues" evidence="1">
    <location>
        <begin position="87"/>
        <end position="99"/>
    </location>
</feature>
<reference evidence="3" key="1">
    <citation type="journal article" date="2019" name="Int. J. Syst. Evol. Microbiol.">
        <title>The Global Catalogue of Microorganisms (GCM) 10K type strain sequencing project: providing services to taxonomists for standard genome sequencing and annotation.</title>
        <authorList>
            <consortium name="The Broad Institute Genomics Platform"/>
            <consortium name="The Broad Institute Genome Sequencing Center for Infectious Disease"/>
            <person name="Wu L."/>
            <person name="Ma J."/>
        </authorList>
    </citation>
    <scope>NUCLEOTIDE SEQUENCE [LARGE SCALE GENOMIC DNA]</scope>
    <source>
        <strain evidence="3">JCM 3369</strain>
    </source>
</reference>
<gene>
    <name evidence="2" type="ORF">ACFQKB_22760</name>
</gene>
<dbReference type="RefSeq" id="WP_160822406.1">
    <property type="nucleotide sequence ID" value="NZ_JBHSXS010000014.1"/>
</dbReference>
<proteinExistence type="predicted"/>
<dbReference type="PANTHER" id="PTHR47197:SF3">
    <property type="entry name" value="DIHYDRO-HEME D1 DEHYDROGENASE"/>
    <property type="match status" value="1"/>
</dbReference>
<feature type="compositionally biased region" description="Basic and acidic residues" evidence="1">
    <location>
        <begin position="40"/>
        <end position="54"/>
    </location>
</feature>
<protein>
    <submittedName>
        <fullName evidence="2">Uncharacterized protein</fullName>
    </submittedName>
</protein>
<feature type="compositionally biased region" description="Basic and acidic residues" evidence="1">
    <location>
        <begin position="16"/>
        <end position="25"/>
    </location>
</feature>
<keyword evidence="3" id="KW-1185">Reference proteome</keyword>
<dbReference type="Gene3D" id="2.120.10.30">
    <property type="entry name" value="TolB, C-terminal domain"/>
    <property type="match status" value="1"/>
</dbReference>
<sequence>MSFGNIFDSGGQGADSAKKSADALKEGTPGADQKAPGAKDVPKNVRDMERERDPWLVRQTAHGALDVIGFLGPLLQKFSDVSAAQKEVSQNPQSTSDMASSARDKALEKVQVKISDEDLPSMGDEEQKRLKEAYERSKGSLVIADELGQAEGLAVDPSRNRAYVADRTGKRLWEVDLASGAKRVVAGALGLTPNDVALDGTGTAVYVADWDGDKLLKVPLPHGDPTAVAVVDGQYGVAMDGPRKAYVADGWGDHLYEIDLPEQPPQPPPAGVRVTQDPVVNASGVALDGHDKAYLGQYDGENLYEVALTGEHRGKPRLVANIPGAYTVRVELDGAGNAYVADQKRGRLYKVDLADGAYHAVATGLGKPNGVALDARNGHIYVCNQEGQLWRISHVLPKAEATPQRS</sequence>
<accession>A0ABW2CMV3</accession>
<feature type="region of interest" description="Disordered" evidence="1">
    <location>
        <begin position="1"/>
        <end position="54"/>
    </location>
</feature>
<dbReference type="EMBL" id="JBHSXS010000014">
    <property type="protein sequence ID" value="MFC6882595.1"/>
    <property type="molecule type" value="Genomic_DNA"/>
</dbReference>
<name>A0ABW2CMV3_9ACTN</name>
<dbReference type="Proteomes" id="UP001596380">
    <property type="component" value="Unassembled WGS sequence"/>
</dbReference>
<evidence type="ECO:0000313" key="2">
    <source>
        <dbReference type="EMBL" id="MFC6882595.1"/>
    </source>
</evidence>
<feature type="region of interest" description="Disordered" evidence="1">
    <location>
        <begin position="86"/>
        <end position="107"/>
    </location>
</feature>
<dbReference type="InterPro" id="IPR011042">
    <property type="entry name" value="6-blade_b-propeller_TolB-like"/>
</dbReference>
<evidence type="ECO:0000256" key="1">
    <source>
        <dbReference type="SAM" id="MobiDB-lite"/>
    </source>
</evidence>
<organism evidence="2 3">
    <name type="scientific">Actinomadura yumaensis</name>
    <dbReference type="NCBI Taxonomy" id="111807"/>
    <lineage>
        <taxon>Bacteria</taxon>
        <taxon>Bacillati</taxon>
        <taxon>Actinomycetota</taxon>
        <taxon>Actinomycetes</taxon>
        <taxon>Streptosporangiales</taxon>
        <taxon>Thermomonosporaceae</taxon>
        <taxon>Actinomadura</taxon>
    </lineage>
</organism>
<dbReference type="Gene3D" id="2.40.10.500">
    <property type="match status" value="1"/>
</dbReference>
<dbReference type="SUPFAM" id="SSF63829">
    <property type="entry name" value="Calcium-dependent phosphotriesterase"/>
    <property type="match status" value="1"/>
</dbReference>
<dbReference type="PANTHER" id="PTHR47197">
    <property type="entry name" value="PROTEIN NIRF"/>
    <property type="match status" value="1"/>
</dbReference>
<evidence type="ECO:0000313" key="3">
    <source>
        <dbReference type="Proteomes" id="UP001596380"/>
    </source>
</evidence>
<comment type="caution">
    <text evidence="2">The sequence shown here is derived from an EMBL/GenBank/DDBJ whole genome shotgun (WGS) entry which is preliminary data.</text>
</comment>